<accession>A0A7E5VBN5</accession>
<dbReference type="AlphaFoldDB" id="A0A7E5VBN5"/>
<evidence type="ECO:0000259" key="1">
    <source>
        <dbReference type="Pfam" id="PF00561"/>
    </source>
</evidence>
<proteinExistence type="predicted"/>
<dbReference type="PANTHER" id="PTHR43798">
    <property type="entry name" value="MONOACYLGLYCEROL LIPASE"/>
    <property type="match status" value="1"/>
</dbReference>
<dbReference type="PANTHER" id="PTHR43798:SF33">
    <property type="entry name" value="HYDROLASE, PUTATIVE (AFU_ORTHOLOGUE AFUA_2G14860)-RELATED"/>
    <property type="match status" value="1"/>
</dbReference>
<dbReference type="InterPro" id="IPR029058">
    <property type="entry name" value="AB_hydrolase_fold"/>
</dbReference>
<dbReference type="Gene3D" id="3.40.50.1820">
    <property type="entry name" value="alpha/beta hydrolase"/>
    <property type="match status" value="1"/>
</dbReference>
<gene>
    <name evidence="3" type="primary">LOC113492368</name>
</gene>
<dbReference type="Proteomes" id="UP000322000">
    <property type="component" value="Chromosome 3"/>
</dbReference>
<keyword evidence="2" id="KW-1185">Reference proteome</keyword>
<reference evidence="3" key="1">
    <citation type="submission" date="2025-08" db="UniProtKB">
        <authorList>
            <consortium name="RefSeq"/>
        </authorList>
    </citation>
    <scope>IDENTIFICATION</scope>
</reference>
<evidence type="ECO:0000313" key="3">
    <source>
        <dbReference type="RefSeq" id="XP_026725650.1"/>
    </source>
</evidence>
<feature type="domain" description="AB hydrolase-1" evidence="1">
    <location>
        <begin position="28"/>
        <end position="128"/>
    </location>
</feature>
<dbReference type="InterPro" id="IPR000073">
    <property type="entry name" value="AB_hydrolase_1"/>
</dbReference>
<dbReference type="RefSeq" id="XP_026725650.1">
    <property type="nucleotide sequence ID" value="XM_026869849.1"/>
</dbReference>
<name>A0A7E5VBN5_TRINI</name>
<organism evidence="2 3">
    <name type="scientific">Trichoplusia ni</name>
    <name type="common">Cabbage looper</name>
    <dbReference type="NCBI Taxonomy" id="7111"/>
    <lineage>
        <taxon>Eukaryota</taxon>
        <taxon>Metazoa</taxon>
        <taxon>Ecdysozoa</taxon>
        <taxon>Arthropoda</taxon>
        <taxon>Hexapoda</taxon>
        <taxon>Insecta</taxon>
        <taxon>Pterygota</taxon>
        <taxon>Neoptera</taxon>
        <taxon>Endopterygota</taxon>
        <taxon>Lepidoptera</taxon>
        <taxon>Glossata</taxon>
        <taxon>Ditrysia</taxon>
        <taxon>Noctuoidea</taxon>
        <taxon>Noctuidae</taxon>
        <taxon>Plusiinae</taxon>
        <taxon>Trichoplusia</taxon>
    </lineage>
</organism>
<dbReference type="GO" id="GO:0016020">
    <property type="term" value="C:membrane"/>
    <property type="evidence" value="ECO:0007669"/>
    <property type="project" value="TreeGrafter"/>
</dbReference>
<sequence>MSLLEKEWYIEAPWGRIAIIAWGNCTDPPVLLCHGSIDSAVSFRPLVSLLPKNFYYIALDLPGNGKSDRFLPGLMVSVFDLVYSLHAVVTHFRWNKFIYIGHSSGAYLGKLYNLCYPDEIDRLVDLDAINFTAIEPENFTLWYRTCFTEFFENYEKFNAPKGKAPRIKWTEALKTLRENRPTLSAEQASAVLERLTEPAGEGHIRYTYDLRMKRLMAPAYSPEHIRRLYTNVKTPILSIVSKESLDAQLFRNTTFLLDETQYPAKNLRYREIIGGHDAHISSPENIATFVGQFLLFGLEGLDNKAKL</sequence>
<dbReference type="GeneID" id="113492368"/>
<evidence type="ECO:0000313" key="2">
    <source>
        <dbReference type="Proteomes" id="UP000322000"/>
    </source>
</evidence>
<dbReference type="KEGG" id="tnl:113492368"/>
<dbReference type="InParanoid" id="A0A7E5VBN5"/>
<dbReference type="OrthoDB" id="6431331at2759"/>
<dbReference type="InterPro" id="IPR050266">
    <property type="entry name" value="AB_hydrolase_sf"/>
</dbReference>
<dbReference type="SUPFAM" id="SSF53474">
    <property type="entry name" value="alpha/beta-Hydrolases"/>
    <property type="match status" value="1"/>
</dbReference>
<dbReference type="Pfam" id="PF00561">
    <property type="entry name" value="Abhydrolase_1"/>
    <property type="match status" value="1"/>
</dbReference>
<protein>
    <submittedName>
        <fullName evidence="3">Serine hydrolase-like protein 2</fullName>
    </submittedName>
</protein>